<dbReference type="InterPro" id="IPR000719">
    <property type="entry name" value="Prot_kinase_dom"/>
</dbReference>
<reference evidence="9 10" key="1">
    <citation type="submission" date="2018-06" db="EMBL/GenBank/DDBJ databases">
        <title>Genomic Encyclopedia of Type Strains, Phase IV (KMG-IV): sequencing the most valuable type-strain genomes for metagenomic binning, comparative biology and taxonomic classification.</title>
        <authorList>
            <person name="Goeker M."/>
        </authorList>
    </citation>
    <scope>NUCLEOTIDE SEQUENCE [LARGE SCALE GENOMIC DNA]</scope>
    <source>
        <strain evidence="9 10">DSM 25532</strain>
    </source>
</reference>
<keyword evidence="3 9" id="KW-0418">Kinase</keyword>
<dbReference type="PANTHER" id="PTHR43289:SF6">
    <property type="entry name" value="SERINE_THREONINE-PROTEIN KINASE NEKL-3"/>
    <property type="match status" value="1"/>
</dbReference>
<keyword evidence="7" id="KW-0812">Transmembrane</keyword>
<gene>
    <name evidence="9" type="ORF">DES53_101651</name>
</gene>
<keyword evidence="10" id="KW-1185">Reference proteome</keyword>
<evidence type="ECO:0000256" key="3">
    <source>
        <dbReference type="ARBA" id="ARBA00022777"/>
    </source>
</evidence>
<dbReference type="InterPro" id="IPR017441">
    <property type="entry name" value="Protein_kinase_ATP_BS"/>
</dbReference>
<accession>A0A366HU83</accession>
<evidence type="ECO:0000256" key="2">
    <source>
        <dbReference type="ARBA" id="ARBA00022741"/>
    </source>
</evidence>
<keyword evidence="2 5" id="KW-0547">Nucleotide-binding</keyword>
<evidence type="ECO:0000256" key="1">
    <source>
        <dbReference type="ARBA" id="ARBA00022679"/>
    </source>
</evidence>
<evidence type="ECO:0000313" key="9">
    <source>
        <dbReference type="EMBL" id="RBP47851.1"/>
    </source>
</evidence>
<evidence type="ECO:0000256" key="5">
    <source>
        <dbReference type="PROSITE-ProRule" id="PRU10141"/>
    </source>
</evidence>
<dbReference type="Pfam" id="PF00069">
    <property type="entry name" value="Pkinase"/>
    <property type="match status" value="1"/>
</dbReference>
<keyword evidence="1" id="KW-0808">Transferase</keyword>
<dbReference type="PROSITE" id="PS50011">
    <property type="entry name" value="PROTEIN_KINASE_DOM"/>
    <property type="match status" value="1"/>
</dbReference>
<dbReference type="GO" id="GO:0004674">
    <property type="term" value="F:protein serine/threonine kinase activity"/>
    <property type="evidence" value="ECO:0007669"/>
    <property type="project" value="UniProtKB-KW"/>
</dbReference>
<dbReference type="SMART" id="SM00220">
    <property type="entry name" value="S_TKc"/>
    <property type="match status" value="1"/>
</dbReference>
<dbReference type="Gene3D" id="3.30.200.20">
    <property type="entry name" value="Phosphorylase Kinase, domain 1"/>
    <property type="match status" value="1"/>
</dbReference>
<evidence type="ECO:0000259" key="8">
    <source>
        <dbReference type="PROSITE" id="PS50011"/>
    </source>
</evidence>
<feature type="transmembrane region" description="Helical" evidence="7">
    <location>
        <begin position="575"/>
        <end position="596"/>
    </location>
</feature>
<keyword evidence="7" id="KW-1133">Transmembrane helix</keyword>
<evidence type="ECO:0000256" key="4">
    <source>
        <dbReference type="ARBA" id="ARBA00022840"/>
    </source>
</evidence>
<feature type="transmembrane region" description="Helical" evidence="7">
    <location>
        <begin position="549"/>
        <end position="569"/>
    </location>
</feature>
<organism evidence="9 10">
    <name type="scientific">Roseimicrobium gellanilyticum</name>
    <dbReference type="NCBI Taxonomy" id="748857"/>
    <lineage>
        <taxon>Bacteria</taxon>
        <taxon>Pseudomonadati</taxon>
        <taxon>Verrucomicrobiota</taxon>
        <taxon>Verrucomicrobiia</taxon>
        <taxon>Verrucomicrobiales</taxon>
        <taxon>Verrucomicrobiaceae</taxon>
        <taxon>Roseimicrobium</taxon>
    </lineage>
</organism>
<dbReference type="PANTHER" id="PTHR43289">
    <property type="entry name" value="MITOGEN-ACTIVATED PROTEIN KINASE KINASE KINASE 20-RELATED"/>
    <property type="match status" value="1"/>
</dbReference>
<feature type="compositionally biased region" description="Low complexity" evidence="6">
    <location>
        <begin position="524"/>
        <end position="543"/>
    </location>
</feature>
<dbReference type="GO" id="GO:0005524">
    <property type="term" value="F:ATP binding"/>
    <property type="evidence" value="ECO:0007669"/>
    <property type="project" value="UniProtKB-UniRule"/>
</dbReference>
<comment type="caution">
    <text evidence="9">The sequence shown here is derived from an EMBL/GenBank/DDBJ whole genome shotgun (WGS) entry which is preliminary data.</text>
</comment>
<feature type="domain" description="Protein kinase" evidence="8">
    <location>
        <begin position="32"/>
        <end position="289"/>
    </location>
</feature>
<dbReference type="CDD" id="cd14014">
    <property type="entry name" value="STKc_PknB_like"/>
    <property type="match status" value="1"/>
</dbReference>
<feature type="binding site" evidence="5">
    <location>
        <position position="61"/>
    </location>
    <ligand>
        <name>ATP</name>
        <dbReference type="ChEBI" id="CHEBI:30616"/>
    </ligand>
</feature>
<feature type="region of interest" description="Disordered" evidence="6">
    <location>
        <begin position="510"/>
        <end position="543"/>
    </location>
</feature>
<dbReference type="Proteomes" id="UP000253426">
    <property type="component" value="Unassembled WGS sequence"/>
</dbReference>
<dbReference type="EMBL" id="QNRR01000001">
    <property type="protein sequence ID" value="RBP47851.1"/>
    <property type="molecule type" value="Genomic_DNA"/>
</dbReference>
<dbReference type="PROSITE" id="PS00108">
    <property type="entry name" value="PROTEIN_KINASE_ST"/>
    <property type="match status" value="1"/>
</dbReference>
<keyword evidence="9" id="KW-0723">Serine/threonine-protein kinase</keyword>
<keyword evidence="7" id="KW-0472">Membrane</keyword>
<dbReference type="InterPro" id="IPR008271">
    <property type="entry name" value="Ser/Thr_kinase_AS"/>
</dbReference>
<name>A0A366HU83_9BACT</name>
<dbReference type="InterPro" id="IPR011009">
    <property type="entry name" value="Kinase-like_dom_sf"/>
</dbReference>
<proteinExistence type="predicted"/>
<dbReference type="Gene3D" id="1.10.510.10">
    <property type="entry name" value="Transferase(Phosphotransferase) domain 1"/>
    <property type="match status" value="1"/>
</dbReference>
<keyword evidence="4 5" id="KW-0067">ATP-binding</keyword>
<evidence type="ECO:0000256" key="6">
    <source>
        <dbReference type="SAM" id="MobiDB-lite"/>
    </source>
</evidence>
<evidence type="ECO:0000256" key="7">
    <source>
        <dbReference type="SAM" id="Phobius"/>
    </source>
</evidence>
<sequence length="876" mass="94545">MSEAMKPTQAGGVTIPMPALSPADLAPHFPQLDILECLGRGGMGVVYKARQKTLNRLVALKLLAPERADDPSFASRFTREAQALAALNHPHIVSVHDFGQAGGFYYLMMEYVDGVNLRQLLRSRKLTPEEALRIVPPICDALQCAHNRGIVHRDIKPENLLIDKSGNVKIADFGIAKMVGTPLSPSESEPHATSEATSEATMAVGTPDYAAPEQHEGSATTDHRADIYSLGVVFYEMLTGERPGKELIPPSKRVLVDVRVDEIVLRALEKTPELRFQTADEFRTRVQTVAQGTASGVTAHSPSPRVLRVSSGTFATPDRMVSASDQFWHFSRCRGHLVLDDRQITFTRHGHSTVIPLASIQDLSLGQYPRVMNPAGIKLISVSYGDGGSVKQVFLMPQEGFFGLPSQFNHATEDWWAEARRAVERITGRPPQQTPAENLGVPPSSPWVLIAILSPVLLSFLLAAWFVRRVDGLETFVDSLLRSSTLLPPIVAAGFLFVLMLGRIRGKRGRPLSTDGPASAHSSATTIVTPRTGTATTGETSRESTASPLAGAAAFFAAFSGILGAWAWLSDGESAVLFNSILATALLGIFLAIPVARQPFGKAALIVGSINTALWIFFSVVRVPVPAATVTLAPPQSVSTASHQYNLVKQAELTQAQSELLQKDAAYKAGILSATEYDATKDKVDLLAAELTGDPVQVAEVTLAAAQRRLERLKTLYESKSVSAQEKIKVEGEVAIAMARLMEAKASAAGVKENPTPQRQPSRQVREAQLQAAQAEAALLKAMFEAGRVDALENQAAQLKVEVLQAELTGDPVKVAEIHLRAAREHLQMISQLVAQGQRDTLEQTRAEGEVAIAEARLKEAIARLKEATPKAGDSR</sequence>
<feature type="transmembrane region" description="Helical" evidence="7">
    <location>
        <begin position="447"/>
        <end position="466"/>
    </location>
</feature>
<evidence type="ECO:0000313" key="10">
    <source>
        <dbReference type="Proteomes" id="UP000253426"/>
    </source>
</evidence>
<protein>
    <submittedName>
        <fullName evidence="9">Serine/threonine protein kinase</fullName>
    </submittedName>
</protein>
<dbReference type="AlphaFoldDB" id="A0A366HU83"/>
<dbReference type="PROSITE" id="PS00107">
    <property type="entry name" value="PROTEIN_KINASE_ATP"/>
    <property type="match status" value="1"/>
</dbReference>
<feature type="transmembrane region" description="Helical" evidence="7">
    <location>
        <begin position="486"/>
        <end position="504"/>
    </location>
</feature>
<dbReference type="SUPFAM" id="SSF56112">
    <property type="entry name" value="Protein kinase-like (PK-like)"/>
    <property type="match status" value="1"/>
</dbReference>